<dbReference type="RefSeq" id="WP_186949340.1">
    <property type="nucleotide sequence ID" value="NZ_JACOGF010000013.1"/>
</dbReference>
<reference evidence="1 2" key="1">
    <citation type="submission" date="2020-08" db="EMBL/GenBank/DDBJ databases">
        <title>Novel species isolated from subtropical streams in China.</title>
        <authorList>
            <person name="Lu H."/>
        </authorList>
    </citation>
    <scope>NUCLEOTIDE SEQUENCE [LARGE SCALE GENOMIC DNA]</scope>
    <source>
        <strain evidence="1 2">CY18W</strain>
    </source>
</reference>
<proteinExistence type="predicted"/>
<dbReference type="EMBL" id="JACOGF010000013">
    <property type="protein sequence ID" value="MBC3920074.1"/>
    <property type="molecule type" value="Genomic_DNA"/>
</dbReference>
<evidence type="ECO:0000313" key="1">
    <source>
        <dbReference type="EMBL" id="MBC3920074.1"/>
    </source>
</evidence>
<comment type="caution">
    <text evidence="1">The sequence shown here is derived from an EMBL/GenBank/DDBJ whole genome shotgun (WGS) entry which is preliminary data.</text>
</comment>
<name>A0ABR6ZW23_9BURK</name>
<gene>
    <name evidence="1" type="ORF">H8L32_21585</name>
</gene>
<protein>
    <submittedName>
        <fullName evidence="1">Uncharacterized protein</fullName>
    </submittedName>
</protein>
<sequence>MNPKQIAELGVARLGLPIPMAKLVTIQSIAVALRNKQTEEIYSDALIDWAGSRRLESECLEALCPLLITKPKPALATRMQKAIKYPSLASNLLLSIATNKPIYRTNWKECHSGLVPELLGLTEQESVLRAGFVIPLSFTDKLEELQEISGLPFIRQWAYEYKLLSEKMGIRIDEHQADGYLAYFLDSGREDVGQFVALQGHLARSAYLRTLACAKDVWNMPDEESYFYAQATFPAEPAFLMLVPQAFPDWAQDVHNQSATLASNAMALASAVVQRIEEAEQAKLMHCSLSVINEPQFHAELEVFSFIKLADNIKPGKVINFYRNLLGKVFPLQTNNRSFISRKISRDVTRPLGFAPLITPLIGQEVGYLQTEFLCRLSYMPLSTNSIPALELVGQQDKAILRSGGQNVGTWKWWRWNWKPSHPKGWPSPTACCTYLQPAVVQKMANDLGGSFERVWVLTTWHRQKEYGEWERSERVGNLTE</sequence>
<dbReference type="Proteomes" id="UP000650424">
    <property type="component" value="Unassembled WGS sequence"/>
</dbReference>
<accession>A0ABR6ZW23</accession>
<evidence type="ECO:0000313" key="2">
    <source>
        <dbReference type="Proteomes" id="UP000650424"/>
    </source>
</evidence>
<organism evidence="1 2">
    <name type="scientific">Undibacterium hunanense</name>
    <dbReference type="NCBI Taxonomy" id="2762292"/>
    <lineage>
        <taxon>Bacteria</taxon>
        <taxon>Pseudomonadati</taxon>
        <taxon>Pseudomonadota</taxon>
        <taxon>Betaproteobacteria</taxon>
        <taxon>Burkholderiales</taxon>
        <taxon>Oxalobacteraceae</taxon>
        <taxon>Undibacterium</taxon>
    </lineage>
</organism>
<keyword evidence="2" id="KW-1185">Reference proteome</keyword>